<evidence type="ECO:0000313" key="3">
    <source>
        <dbReference type="Proteomes" id="UP000315628"/>
    </source>
</evidence>
<dbReference type="PROSITE" id="PS50056">
    <property type="entry name" value="TYR_PHOSPHATASE_2"/>
    <property type="match status" value="1"/>
</dbReference>
<reference evidence="2 3" key="1">
    <citation type="submission" date="2019-06" db="EMBL/GenBank/DDBJ databases">
        <title>Sequencing the genomes of 1000 actinobacteria strains.</title>
        <authorList>
            <person name="Klenk H.-P."/>
        </authorList>
    </citation>
    <scope>NUCLEOTIDE SEQUENCE [LARGE SCALE GENOMIC DNA]</scope>
    <source>
        <strain evidence="2 3">DSM 18935</strain>
    </source>
</reference>
<keyword evidence="3" id="KW-1185">Reference proteome</keyword>
<dbReference type="Gene3D" id="3.90.190.10">
    <property type="entry name" value="Protein tyrosine phosphatase superfamily"/>
    <property type="match status" value="1"/>
</dbReference>
<dbReference type="AlphaFoldDB" id="A0A560WA99"/>
<comment type="caution">
    <text evidence="2">The sequence shown here is derived from an EMBL/GenBank/DDBJ whole genome shotgun (WGS) entry which is preliminary data.</text>
</comment>
<evidence type="ECO:0000259" key="1">
    <source>
        <dbReference type="PROSITE" id="PS50056"/>
    </source>
</evidence>
<organism evidence="2 3">
    <name type="scientific">Marihabitans asiaticum</name>
    <dbReference type="NCBI Taxonomy" id="415218"/>
    <lineage>
        <taxon>Bacteria</taxon>
        <taxon>Bacillati</taxon>
        <taxon>Actinomycetota</taxon>
        <taxon>Actinomycetes</taxon>
        <taxon>Micrococcales</taxon>
        <taxon>Intrasporangiaceae</taxon>
        <taxon>Marihabitans</taxon>
    </lineage>
</organism>
<evidence type="ECO:0000313" key="2">
    <source>
        <dbReference type="EMBL" id="TWD14559.1"/>
    </source>
</evidence>
<dbReference type="EMBL" id="VIUW01000003">
    <property type="protein sequence ID" value="TWD14559.1"/>
    <property type="molecule type" value="Genomic_DNA"/>
</dbReference>
<dbReference type="Pfam" id="PF13350">
    <property type="entry name" value="Y_phosphatase3"/>
    <property type="match status" value="1"/>
</dbReference>
<dbReference type="GO" id="GO:0004721">
    <property type="term" value="F:phosphoprotein phosphatase activity"/>
    <property type="evidence" value="ECO:0007669"/>
    <property type="project" value="InterPro"/>
</dbReference>
<dbReference type="InterPro" id="IPR000387">
    <property type="entry name" value="Tyr_Pase_dom"/>
</dbReference>
<dbReference type="RefSeq" id="WP_144857416.1">
    <property type="nucleotide sequence ID" value="NZ_BAAAYT010000005.1"/>
</dbReference>
<protein>
    <submittedName>
        <fullName evidence="2">Protein tyrosine/serine phosphatase</fullName>
    </submittedName>
</protein>
<accession>A0A560WA99</accession>
<gene>
    <name evidence="2" type="ORF">FB557_1972</name>
</gene>
<dbReference type="InterPro" id="IPR029021">
    <property type="entry name" value="Prot-tyrosine_phosphatase-like"/>
</dbReference>
<dbReference type="InterPro" id="IPR016130">
    <property type="entry name" value="Tyr_Pase_AS"/>
</dbReference>
<feature type="domain" description="Tyrosine specific protein phosphatases" evidence="1">
    <location>
        <begin position="136"/>
        <end position="171"/>
    </location>
</feature>
<proteinExistence type="predicted"/>
<dbReference type="OrthoDB" id="1188001at2"/>
<sequence length="261" mass="29097">MQRWIELEGVVNMRDLGGLPTSDGREVQPRRLIRSDNLQDLSPGSVAHLVDELRVTDVVDLRSNIEHEVTGEGPLRSSGLRHHHHSLIIEDADQRRTVEAALAFSFEDDEQPRAKPVRDADFWSRHYTGYITTRPDSLVAALDVISRSAGGTIVHCAAGKDRTGTVVALALDVAGVPQEEIVADYVLSAERIEAIIGRLVDVEPYRRTLPSHTIDEQRPRAEAMTGVLGWVRREHGDTAGWLRAQGWTAQDVERLRSRLVD</sequence>
<dbReference type="PROSITE" id="PS00383">
    <property type="entry name" value="TYR_PHOSPHATASE_1"/>
    <property type="match status" value="1"/>
</dbReference>
<dbReference type="SUPFAM" id="SSF52799">
    <property type="entry name" value="(Phosphotyrosine protein) phosphatases II"/>
    <property type="match status" value="1"/>
</dbReference>
<dbReference type="Proteomes" id="UP000315628">
    <property type="component" value="Unassembled WGS sequence"/>
</dbReference>
<name>A0A560WA99_9MICO</name>
<dbReference type="InterPro" id="IPR026893">
    <property type="entry name" value="Tyr/Ser_Pase_IphP-type"/>
</dbReference>